<proteinExistence type="predicted"/>
<name>A0A3M7RAM7_BRAPC</name>
<comment type="caution">
    <text evidence="1">The sequence shown here is derived from an EMBL/GenBank/DDBJ whole genome shotgun (WGS) entry which is preliminary data.</text>
</comment>
<reference evidence="1 2" key="1">
    <citation type="journal article" date="2018" name="Sci. Rep.">
        <title>Genomic signatures of local adaptation to the degree of environmental predictability in rotifers.</title>
        <authorList>
            <person name="Franch-Gras L."/>
            <person name="Hahn C."/>
            <person name="Garcia-Roger E.M."/>
            <person name="Carmona M.J."/>
            <person name="Serra M."/>
            <person name="Gomez A."/>
        </authorList>
    </citation>
    <scope>NUCLEOTIDE SEQUENCE [LARGE SCALE GENOMIC DNA]</scope>
    <source>
        <strain evidence="1">HYR1</strain>
    </source>
</reference>
<keyword evidence="2" id="KW-1185">Reference proteome</keyword>
<evidence type="ECO:0000313" key="2">
    <source>
        <dbReference type="Proteomes" id="UP000276133"/>
    </source>
</evidence>
<dbReference type="EMBL" id="REGN01003816">
    <property type="protein sequence ID" value="RNA20596.1"/>
    <property type="molecule type" value="Genomic_DNA"/>
</dbReference>
<accession>A0A3M7RAM7</accession>
<dbReference type="AlphaFoldDB" id="A0A3M7RAM7"/>
<organism evidence="1 2">
    <name type="scientific">Brachionus plicatilis</name>
    <name type="common">Marine rotifer</name>
    <name type="synonym">Brachionus muelleri</name>
    <dbReference type="NCBI Taxonomy" id="10195"/>
    <lineage>
        <taxon>Eukaryota</taxon>
        <taxon>Metazoa</taxon>
        <taxon>Spiralia</taxon>
        <taxon>Gnathifera</taxon>
        <taxon>Rotifera</taxon>
        <taxon>Eurotatoria</taxon>
        <taxon>Monogononta</taxon>
        <taxon>Pseudotrocha</taxon>
        <taxon>Ploima</taxon>
        <taxon>Brachionidae</taxon>
        <taxon>Brachionus</taxon>
    </lineage>
</organism>
<sequence>MRNFWFMLTSNKKKLRGIGIINLINLMNLAKFMLLFESKLVTPALQIKIESFFQFFSITIHLIHSDGDWNSRKKNVIYSKIFSAKLKNQKFDFLTKIYQANNYNYLIEELYFAIKDFILKNEFFQKQLLDMSCQWKNKIIQV</sequence>
<dbReference type="Proteomes" id="UP000276133">
    <property type="component" value="Unassembled WGS sequence"/>
</dbReference>
<evidence type="ECO:0000313" key="1">
    <source>
        <dbReference type="EMBL" id="RNA20596.1"/>
    </source>
</evidence>
<gene>
    <name evidence="1" type="ORF">BpHYR1_013778</name>
</gene>
<protein>
    <submittedName>
        <fullName evidence="1">Uncharacterized protein</fullName>
    </submittedName>
</protein>